<dbReference type="PIRSF" id="PIRSF000216">
    <property type="entry name" value="NADH_DH_24kDa"/>
    <property type="match status" value="1"/>
</dbReference>
<dbReference type="GO" id="GO:0005743">
    <property type="term" value="C:mitochondrial inner membrane"/>
    <property type="evidence" value="ECO:0007669"/>
    <property type="project" value="UniProtKB-ARBA"/>
</dbReference>
<accession>S9VLF2</accession>
<keyword evidence="7" id="KW-0520">NAD</keyword>
<feature type="binding site" evidence="9">
    <location>
        <position position="137"/>
    </location>
    <ligand>
        <name>[2Fe-2S] cluster</name>
        <dbReference type="ChEBI" id="CHEBI:190135"/>
    </ligand>
</feature>
<comment type="similarity">
    <text evidence="1">Belongs to the complex I 24 kDa subunit family.</text>
</comment>
<dbReference type="CDD" id="cd03064">
    <property type="entry name" value="TRX_Fd_NuoE"/>
    <property type="match status" value="1"/>
</dbReference>
<evidence type="ECO:0000256" key="2">
    <source>
        <dbReference type="ARBA" id="ARBA00022714"/>
    </source>
</evidence>
<evidence type="ECO:0000256" key="5">
    <source>
        <dbReference type="ARBA" id="ARBA00023004"/>
    </source>
</evidence>
<dbReference type="GO" id="GO:0008137">
    <property type="term" value="F:NADH dehydrogenase (ubiquinone) activity"/>
    <property type="evidence" value="ECO:0007669"/>
    <property type="project" value="UniProtKB-ARBA"/>
</dbReference>
<reference evidence="10 11" key="1">
    <citation type="journal article" date="2013" name="PLoS ONE">
        <title>Predicting the Proteins of Angomonas deanei, Strigomonas culicis and Their Respective Endosymbionts Reveals New Aspects of the Trypanosomatidae Family.</title>
        <authorList>
            <person name="Motta M.C."/>
            <person name="Martins A.C."/>
            <person name="de Souza S.S."/>
            <person name="Catta-Preta C.M."/>
            <person name="Silva R."/>
            <person name="Klein C.C."/>
            <person name="de Almeida L.G."/>
            <person name="de Lima Cunha O."/>
            <person name="Ciapina L.P."/>
            <person name="Brocchi M."/>
            <person name="Colabardini A.C."/>
            <person name="de Araujo Lima B."/>
            <person name="Machado C.R."/>
            <person name="de Almeida Soares C.M."/>
            <person name="Probst C.M."/>
            <person name="de Menezes C.B."/>
            <person name="Thompson C.E."/>
            <person name="Bartholomeu D.C."/>
            <person name="Gradia D.F."/>
            <person name="Pavoni D.P."/>
            <person name="Grisard E.C."/>
            <person name="Fantinatti-Garboggini F."/>
            <person name="Marchini F.K."/>
            <person name="Rodrigues-Luiz G.F."/>
            <person name="Wagner G."/>
            <person name="Goldman G.H."/>
            <person name="Fietto J.L."/>
            <person name="Elias M.C."/>
            <person name="Goldman M.H."/>
            <person name="Sagot M.F."/>
            <person name="Pereira M."/>
            <person name="Stoco P.H."/>
            <person name="de Mendonca-Neto R.P."/>
            <person name="Teixeira S.M."/>
            <person name="Maciel T.E."/>
            <person name="de Oliveira Mendes T.A."/>
            <person name="Urmenyi T.P."/>
            <person name="de Souza W."/>
            <person name="Schenkman S."/>
            <person name="de Vasconcelos A.T."/>
        </authorList>
    </citation>
    <scope>NUCLEOTIDE SEQUENCE [LARGE SCALE GENOMIC DNA]</scope>
</reference>
<comment type="cofactor">
    <cofactor evidence="8">
        <name>[2Fe-2S] cluster</name>
        <dbReference type="ChEBI" id="CHEBI:190135"/>
    </cofactor>
</comment>
<sequence length="267" mass="29890">MWLQRASRAVVAAGGVPRTGAAAAAAALVAPRRAIHGEMRHQNTDGDNTRIPWDFTTASYEKIHHEILPKFPRGKRISATIPLLHLAMQQQGGYIPVTAMYKIAKICECPPMHVFETVTFYSMFNRHPVGKYHIQFCRTTPCMLCGVDELMQRALRYLNIDMHGTTADGLITVGEMECLGACVNAPMLVVSDYSNPPQYSYDYLEDLTWDSIKKLVDDLRAGKPYMKGPQRPDRVVSMPAGGRTSIFFKEPPGPYCRDLDAKPEEKK</sequence>
<dbReference type="InterPro" id="IPR036249">
    <property type="entry name" value="Thioredoxin-like_sf"/>
</dbReference>
<evidence type="ECO:0000313" key="11">
    <source>
        <dbReference type="Proteomes" id="UP000015354"/>
    </source>
</evidence>
<proteinExistence type="inferred from homology"/>
<dbReference type="PANTHER" id="PTHR10371:SF3">
    <property type="entry name" value="NADH DEHYDROGENASE [UBIQUINONE] FLAVOPROTEIN 2, MITOCHONDRIAL"/>
    <property type="match status" value="1"/>
</dbReference>
<dbReference type="EMBL" id="ATMH01005348">
    <property type="protein sequence ID" value="EPY28006.1"/>
    <property type="molecule type" value="Genomic_DNA"/>
</dbReference>
<dbReference type="Gene3D" id="3.40.30.10">
    <property type="entry name" value="Glutaredoxin"/>
    <property type="match status" value="1"/>
</dbReference>
<dbReference type="GO" id="GO:1902494">
    <property type="term" value="C:catalytic complex"/>
    <property type="evidence" value="ECO:0007669"/>
    <property type="project" value="UniProtKB-ARBA"/>
</dbReference>
<dbReference type="FunFam" id="3.40.30.10:FF:000022">
    <property type="entry name" value="NADH dehydrogenase flavoprotein 2, mitochondrial"/>
    <property type="match status" value="1"/>
</dbReference>
<evidence type="ECO:0000256" key="8">
    <source>
        <dbReference type="ARBA" id="ARBA00034078"/>
    </source>
</evidence>
<feature type="binding site" evidence="9">
    <location>
        <position position="142"/>
    </location>
    <ligand>
        <name>[2Fe-2S] cluster</name>
        <dbReference type="ChEBI" id="CHEBI:190135"/>
    </ligand>
</feature>
<dbReference type="InterPro" id="IPR041921">
    <property type="entry name" value="NuoE_N"/>
</dbReference>
<keyword evidence="4" id="KW-1278">Translocase</keyword>
<dbReference type="InterPro" id="IPR002023">
    <property type="entry name" value="NuoE-like"/>
</dbReference>
<dbReference type="Gene3D" id="1.10.10.1590">
    <property type="entry name" value="NADH-quinone oxidoreductase subunit E"/>
    <property type="match status" value="1"/>
</dbReference>
<dbReference type="GO" id="GO:0046872">
    <property type="term" value="F:metal ion binding"/>
    <property type="evidence" value="ECO:0007669"/>
    <property type="project" value="UniProtKB-KW"/>
</dbReference>
<dbReference type="OrthoDB" id="10254187at2759"/>
<dbReference type="SUPFAM" id="SSF52833">
    <property type="entry name" value="Thioredoxin-like"/>
    <property type="match status" value="1"/>
</dbReference>
<evidence type="ECO:0000313" key="10">
    <source>
        <dbReference type="EMBL" id="EPY28006.1"/>
    </source>
</evidence>
<feature type="binding site" evidence="9">
    <location>
        <position position="182"/>
    </location>
    <ligand>
        <name>[2Fe-2S] cluster</name>
        <dbReference type="ChEBI" id="CHEBI:190135"/>
    </ligand>
</feature>
<evidence type="ECO:0000256" key="9">
    <source>
        <dbReference type="PIRSR" id="PIRSR000216-1"/>
    </source>
</evidence>
<keyword evidence="3 9" id="KW-0479">Metal-binding</keyword>
<evidence type="ECO:0000256" key="3">
    <source>
        <dbReference type="ARBA" id="ARBA00022723"/>
    </source>
</evidence>
<organism evidence="10 11">
    <name type="scientific">Strigomonas culicis</name>
    <dbReference type="NCBI Taxonomy" id="28005"/>
    <lineage>
        <taxon>Eukaryota</taxon>
        <taxon>Discoba</taxon>
        <taxon>Euglenozoa</taxon>
        <taxon>Kinetoplastea</taxon>
        <taxon>Metakinetoplastina</taxon>
        <taxon>Trypanosomatida</taxon>
        <taxon>Trypanosomatidae</taxon>
        <taxon>Strigomonadinae</taxon>
        <taxon>Strigomonas</taxon>
    </lineage>
</organism>
<gene>
    <name evidence="10" type="ORF">STCU_05348</name>
</gene>
<dbReference type="GO" id="GO:0003954">
    <property type="term" value="F:NADH dehydrogenase activity"/>
    <property type="evidence" value="ECO:0007669"/>
    <property type="project" value="TreeGrafter"/>
</dbReference>
<name>S9VLF2_9TRYP</name>
<dbReference type="AlphaFoldDB" id="S9VLF2"/>
<keyword evidence="10" id="KW-0830">Ubiquinone</keyword>
<dbReference type="InterPro" id="IPR042128">
    <property type="entry name" value="NuoE_dom"/>
</dbReference>
<feature type="binding site" evidence="9">
    <location>
        <position position="178"/>
    </location>
    <ligand>
        <name>[2Fe-2S] cluster</name>
        <dbReference type="ChEBI" id="CHEBI:190135"/>
    </ligand>
</feature>
<evidence type="ECO:0000256" key="7">
    <source>
        <dbReference type="ARBA" id="ARBA00023027"/>
    </source>
</evidence>
<dbReference type="FunFam" id="1.10.10.1590:FF:000001">
    <property type="entry name" value="NADH-quinone oxidoreductase subunit E"/>
    <property type="match status" value="1"/>
</dbReference>
<keyword evidence="6 9" id="KW-0411">Iron-sulfur</keyword>
<dbReference type="Pfam" id="PF01257">
    <property type="entry name" value="2Fe-2S_thioredx"/>
    <property type="match status" value="1"/>
</dbReference>
<evidence type="ECO:0000256" key="6">
    <source>
        <dbReference type="ARBA" id="ARBA00023014"/>
    </source>
</evidence>
<dbReference type="GO" id="GO:0006120">
    <property type="term" value="P:mitochondrial electron transport, NADH to ubiquinone"/>
    <property type="evidence" value="ECO:0007669"/>
    <property type="project" value="UniProtKB-ARBA"/>
</dbReference>
<keyword evidence="5 9" id="KW-0408">Iron</keyword>
<dbReference type="PANTHER" id="PTHR10371">
    <property type="entry name" value="NADH DEHYDROGENASE UBIQUINONE FLAVOPROTEIN 2, MITOCHONDRIAL"/>
    <property type="match status" value="1"/>
</dbReference>
<keyword evidence="2 9" id="KW-0001">2Fe-2S</keyword>
<evidence type="ECO:0000256" key="4">
    <source>
        <dbReference type="ARBA" id="ARBA00022967"/>
    </source>
</evidence>
<dbReference type="GO" id="GO:0051537">
    <property type="term" value="F:2 iron, 2 sulfur cluster binding"/>
    <property type="evidence" value="ECO:0007669"/>
    <property type="project" value="UniProtKB-KW"/>
</dbReference>
<comment type="cofactor">
    <cofactor evidence="9">
        <name>[2Fe-2S] cluster</name>
        <dbReference type="ChEBI" id="CHEBI:190135"/>
    </cofactor>
    <text evidence="9">Binds 1 [2Fe-2S] cluster.</text>
</comment>
<evidence type="ECO:0000256" key="1">
    <source>
        <dbReference type="ARBA" id="ARBA00010643"/>
    </source>
</evidence>
<comment type="caution">
    <text evidence="10">The sequence shown here is derived from an EMBL/GenBank/DDBJ whole genome shotgun (WGS) entry which is preliminary data.</text>
</comment>
<keyword evidence="11" id="KW-1185">Reference proteome</keyword>
<dbReference type="Proteomes" id="UP000015354">
    <property type="component" value="Unassembled WGS sequence"/>
</dbReference>
<dbReference type="GO" id="GO:0098796">
    <property type="term" value="C:membrane protein complex"/>
    <property type="evidence" value="ECO:0007669"/>
    <property type="project" value="UniProtKB-ARBA"/>
</dbReference>
<protein>
    <submittedName>
        <fullName evidence="10">NADH dehydrogenase (Ubiquinone) flavoprotein 2</fullName>
    </submittedName>
</protein>